<feature type="compositionally biased region" description="Low complexity" evidence="1">
    <location>
        <begin position="87"/>
        <end position="107"/>
    </location>
</feature>
<protein>
    <submittedName>
        <fullName evidence="3">Uncharacterized protein</fullName>
    </submittedName>
</protein>
<keyword evidence="4" id="KW-1185">Reference proteome</keyword>
<dbReference type="RefSeq" id="WP_194697400.1">
    <property type="nucleotide sequence ID" value="NZ_JADKPO010000022.1"/>
</dbReference>
<keyword evidence="2" id="KW-0812">Transmembrane</keyword>
<keyword evidence="2" id="KW-0472">Membrane</keyword>
<feature type="transmembrane region" description="Helical" evidence="2">
    <location>
        <begin position="16"/>
        <end position="37"/>
    </location>
</feature>
<evidence type="ECO:0000313" key="3">
    <source>
        <dbReference type="EMBL" id="MBF4769254.1"/>
    </source>
</evidence>
<feature type="compositionally biased region" description="Gly residues" evidence="1">
    <location>
        <begin position="63"/>
        <end position="80"/>
    </location>
</feature>
<accession>A0A930VKK2</accession>
<comment type="caution">
    <text evidence="3">The sequence shown here is derived from an EMBL/GenBank/DDBJ whole genome shotgun (WGS) entry which is preliminary data.</text>
</comment>
<feature type="region of interest" description="Disordered" evidence="1">
    <location>
        <begin position="43"/>
        <end position="122"/>
    </location>
</feature>
<keyword evidence="2" id="KW-1133">Transmembrane helix</keyword>
<dbReference type="Proteomes" id="UP000660668">
    <property type="component" value="Unassembled WGS sequence"/>
</dbReference>
<sequence>MSGQSSPFASSRGSTIGLIVAGVVAVGALGGLAGAVFNDDAKLSPPKGGPGVVIQPGADGDTDGGTDGGTDGATDGGGGILDPDPVGSAEPSPGGSESTEGSSDGPSIAPSDGSNSLAGGIDLGSDDQSVVTIGNGVQVPVLDGWEVVGQGDVDVLLGDGQNTFVYAITGTVDPSTDAASVIAASLEGILPQQAYTQLEKTDIAPLQSFGSVVSMAGMQYRAIWTDQQASVPLQGLLICAVRQDGTAIIMTAEHAPPEEFEQSVDAWAPVVNGTLTLFGGV</sequence>
<organism evidence="3 4">
    <name type="scientific">Nocardioides agariphilus</name>
    <dbReference type="NCBI Taxonomy" id="433664"/>
    <lineage>
        <taxon>Bacteria</taxon>
        <taxon>Bacillati</taxon>
        <taxon>Actinomycetota</taxon>
        <taxon>Actinomycetes</taxon>
        <taxon>Propionibacteriales</taxon>
        <taxon>Nocardioidaceae</taxon>
        <taxon>Nocardioides</taxon>
    </lineage>
</organism>
<dbReference type="AlphaFoldDB" id="A0A930VKK2"/>
<evidence type="ECO:0000313" key="4">
    <source>
        <dbReference type="Proteomes" id="UP000660668"/>
    </source>
</evidence>
<evidence type="ECO:0000256" key="2">
    <source>
        <dbReference type="SAM" id="Phobius"/>
    </source>
</evidence>
<proteinExistence type="predicted"/>
<gene>
    <name evidence="3" type="ORF">ISU10_15920</name>
</gene>
<evidence type="ECO:0000256" key="1">
    <source>
        <dbReference type="SAM" id="MobiDB-lite"/>
    </source>
</evidence>
<name>A0A930VKK2_9ACTN</name>
<reference evidence="3" key="1">
    <citation type="submission" date="2020-11" db="EMBL/GenBank/DDBJ databases">
        <title>Nocardioides cynanchi sp. nov., isolated from soil of rhizosphere of Cynanchum wilfordii.</title>
        <authorList>
            <person name="Lee J.-S."/>
            <person name="Suh M.K."/>
            <person name="Kim J.-S."/>
        </authorList>
    </citation>
    <scope>NUCLEOTIDE SEQUENCE</scope>
    <source>
        <strain evidence="3">KCTC 19276</strain>
    </source>
</reference>
<dbReference type="EMBL" id="JADKPO010000022">
    <property type="protein sequence ID" value="MBF4769254.1"/>
    <property type="molecule type" value="Genomic_DNA"/>
</dbReference>